<dbReference type="PANTHER" id="PTHR11370">
    <property type="entry name" value="DNA-REPAIR PROTEIN XRCC1"/>
    <property type="match status" value="1"/>
</dbReference>
<dbReference type="GO" id="GO:0003684">
    <property type="term" value="F:damaged DNA binding"/>
    <property type="evidence" value="ECO:0007669"/>
    <property type="project" value="InterPro"/>
</dbReference>
<dbReference type="Proteomes" id="UP000434276">
    <property type="component" value="Unassembled WGS sequence"/>
</dbReference>
<feature type="compositionally biased region" description="Basic and acidic residues" evidence="6">
    <location>
        <begin position="212"/>
        <end position="235"/>
    </location>
</feature>
<dbReference type="InterPro" id="IPR045080">
    <property type="entry name" value="BRCT_XRCC1_rpt1"/>
</dbReference>
<keyword evidence="5" id="KW-0539">Nucleus</keyword>
<dbReference type="FunFam" id="3.40.50.10190:FF:000008">
    <property type="entry name" value="X-ray repair cross complementing 1"/>
    <property type="match status" value="1"/>
</dbReference>
<dbReference type="ExpressionAtlas" id="A0A5S9WW24">
    <property type="expression patterns" value="baseline and differential"/>
</dbReference>
<dbReference type="Gene3D" id="3.40.50.10190">
    <property type="entry name" value="BRCT domain"/>
    <property type="match status" value="1"/>
</dbReference>
<evidence type="ECO:0000313" key="9">
    <source>
        <dbReference type="Proteomes" id="UP000434276"/>
    </source>
</evidence>
<dbReference type="InterPro" id="IPR036420">
    <property type="entry name" value="BRCT_dom_sf"/>
</dbReference>
<dbReference type="EMBL" id="CACSHJ010000087">
    <property type="protein sequence ID" value="CAA0344331.1"/>
    <property type="molecule type" value="Genomic_DNA"/>
</dbReference>
<feature type="region of interest" description="Disordered" evidence="6">
    <location>
        <begin position="49"/>
        <end position="108"/>
    </location>
</feature>
<evidence type="ECO:0000313" key="8">
    <source>
        <dbReference type="EMBL" id="CAA0344331.1"/>
    </source>
</evidence>
<dbReference type="CDD" id="cd17725">
    <property type="entry name" value="BRCT_XRCC1_rpt1"/>
    <property type="match status" value="1"/>
</dbReference>
<evidence type="ECO:0000256" key="5">
    <source>
        <dbReference type="ARBA" id="ARBA00023242"/>
    </source>
</evidence>
<evidence type="ECO:0000256" key="2">
    <source>
        <dbReference type="ARBA" id="ARBA00022737"/>
    </source>
</evidence>
<dbReference type="GO" id="GO:0006284">
    <property type="term" value="P:base-excision repair"/>
    <property type="evidence" value="ECO:0007669"/>
    <property type="project" value="InterPro"/>
</dbReference>
<dbReference type="InterPro" id="IPR001357">
    <property type="entry name" value="BRCT_dom"/>
</dbReference>
<keyword evidence="2" id="KW-0677">Repeat</keyword>
<dbReference type="AlphaFoldDB" id="A0A5S9WW24"/>
<accession>A0A5S9WW24</accession>
<feature type="compositionally biased region" description="Basic and acidic residues" evidence="6">
    <location>
        <begin position="79"/>
        <end position="90"/>
    </location>
</feature>
<dbReference type="GO" id="GO:0006303">
    <property type="term" value="P:double-strand break repair via nonhomologous end joining"/>
    <property type="evidence" value="ECO:0007669"/>
    <property type="project" value="InterPro"/>
</dbReference>
<dbReference type="SMART" id="SM00292">
    <property type="entry name" value="BRCT"/>
    <property type="match status" value="1"/>
</dbReference>
<comment type="subcellular location">
    <subcellularLocation>
        <location evidence="1">Nucleus</location>
    </subcellularLocation>
</comment>
<keyword evidence="4" id="KW-0234">DNA repair</keyword>
<evidence type="ECO:0000256" key="6">
    <source>
        <dbReference type="SAM" id="MobiDB-lite"/>
    </source>
</evidence>
<evidence type="ECO:0000259" key="7">
    <source>
        <dbReference type="PROSITE" id="PS50172"/>
    </source>
</evidence>
<organism evidence="8 9">
    <name type="scientific">Arabidopsis thaliana</name>
    <name type="common">Mouse-ear cress</name>
    <dbReference type="NCBI Taxonomy" id="3702"/>
    <lineage>
        <taxon>Eukaryota</taxon>
        <taxon>Viridiplantae</taxon>
        <taxon>Streptophyta</taxon>
        <taxon>Embryophyta</taxon>
        <taxon>Tracheophyta</taxon>
        <taxon>Spermatophyta</taxon>
        <taxon>Magnoliopsida</taxon>
        <taxon>eudicotyledons</taxon>
        <taxon>Gunneridae</taxon>
        <taxon>Pentapetalae</taxon>
        <taxon>rosids</taxon>
        <taxon>malvids</taxon>
        <taxon>Brassicales</taxon>
        <taxon>Brassicaceae</taxon>
        <taxon>Camelineae</taxon>
        <taxon>Arabidopsis</taxon>
    </lineage>
</organism>
<evidence type="ECO:0000256" key="3">
    <source>
        <dbReference type="ARBA" id="ARBA00022763"/>
    </source>
</evidence>
<dbReference type="OrthoDB" id="25840at2759"/>
<feature type="compositionally biased region" description="Polar residues" evidence="6">
    <location>
        <begin position="236"/>
        <end position="247"/>
    </location>
</feature>
<protein>
    <recommendedName>
        <fullName evidence="7">BRCT domain-containing protein</fullName>
    </recommendedName>
</protein>
<dbReference type="Pfam" id="PF00533">
    <property type="entry name" value="BRCT"/>
    <property type="match status" value="1"/>
</dbReference>
<dbReference type="GO" id="GO:0000012">
    <property type="term" value="P:single strand break repair"/>
    <property type="evidence" value="ECO:0007669"/>
    <property type="project" value="InterPro"/>
</dbReference>
<name>A0A5S9WW24_ARATH</name>
<feature type="region of interest" description="Disordered" evidence="6">
    <location>
        <begin position="201"/>
        <end position="248"/>
    </location>
</feature>
<dbReference type="GO" id="GO:0005634">
    <property type="term" value="C:nucleus"/>
    <property type="evidence" value="ECO:0007669"/>
    <property type="project" value="UniProtKB-SubCell"/>
</dbReference>
<evidence type="ECO:0000256" key="1">
    <source>
        <dbReference type="ARBA" id="ARBA00004123"/>
    </source>
</evidence>
<sequence length="404" mass="45092">MPDNHSGTSTFAISDDFDQREATGGALALKGSSLSSQDESCVSILSTVKDKMSQKRNLPSWMSSRDPEITPSKSHCKKPKDEGPTEEHNSRNAPSNKSEHAEPSSNTTEFSKLMEGVVFVLSGFVNPERSTLRSQALTMGATYQPDWNAGSTLLICAFPNTPKFRQVETNGGTIISKEWITECYAQKKLVDIEQYLMHAGKPWRKSSSPQDANREKREHLSKKPEKQVEKKKETRGTPSTSSKNRSACNLVKEPFSVTEVKKWARDDLSQTISWLESQEEKPEPGEIKRIAAEGVLTCLQDAIDSLEQKQDIGSVTELWSFVPRVVKELGKMESSSKKENSTASKEEVCKQAKSWKKIYEAELAKPGEDESTSRVACGYDSDMTVEMTEEEIELAYRNVSLECL</sequence>
<dbReference type="SUPFAM" id="SSF52113">
    <property type="entry name" value="BRCT domain"/>
    <property type="match status" value="1"/>
</dbReference>
<gene>
    <name evidence="8" type="ORF">C24_LOCUS6974</name>
</gene>
<dbReference type="PANTHER" id="PTHR11370:SF5">
    <property type="entry name" value="DNA REPAIR PROTEIN XRCC1"/>
    <property type="match status" value="1"/>
</dbReference>
<dbReference type="PROSITE" id="PS50172">
    <property type="entry name" value="BRCT"/>
    <property type="match status" value="1"/>
</dbReference>
<keyword evidence="3" id="KW-0227">DNA damage</keyword>
<evidence type="ECO:0000256" key="4">
    <source>
        <dbReference type="ARBA" id="ARBA00023204"/>
    </source>
</evidence>
<feature type="domain" description="BRCT" evidence="7">
    <location>
        <begin position="109"/>
        <end position="197"/>
    </location>
</feature>
<proteinExistence type="predicted"/>
<reference evidence="8 9" key="1">
    <citation type="submission" date="2019-12" db="EMBL/GenBank/DDBJ databases">
        <authorList>
            <person name="Jiao W.-B."/>
            <person name="Schneeberger K."/>
        </authorList>
    </citation>
    <scope>NUCLEOTIDE SEQUENCE [LARGE SCALE GENOMIC DNA]</scope>
    <source>
        <strain evidence="9">cv. C24</strain>
    </source>
</reference>